<dbReference type="Gene3D" id="2.160.10.10">
    <property type="entry name" value="Hexapeptide repeat proteins"/>
    <property type="match status" value="1"/>
</dbReference>
<dbReference type="SUPFAM" id="SSF51161">
    <property type="entry name" value="Trimeric LpxA-like enzymes"/>
    <property type="match status" value="1"/>
</dbReference>
<dbReference type="OrthoDB" id="9801697at2"/>
<name>A0A1X7LHE3_9BACL</name>
<dbReference type="PANTHER" id="PTHR43300:SF11">
    <property type="entry name" value="ACETYLTRANSFERASE RV3034C-RELATED"/>
    <property type="match status" value="1"/>
</dbReference>
<evidence type="ECO:0000313" key="3">
    <source>
        <dbReference type="EMBL" id="SMG53276.1"/>
    </source>
</evidence>
<reference evidence="3 4" key="1">
    <citation type="submission" date="2017-04" db="EMBL/GenBank/DDBJ databases">
        <authorList>
            <person name="Afonso C.L."/>
            <person name="Miller P.J."/>
            <person name="Scott M.A."/>
            <person name="Spackman E."/>
            <person name="Goraichik I."/>
            <person name="Dimitrov K.M."/>
            <person name="Suarez D.L."/>
            <person name="Swayne D.E."/>
        </authorList>
    </citation>
    <scope>NUCLEOTIDE SEQUENCE [LARGE SCALE GENOMIC DNA]</scope>
    <source>
        <strain evidence="3 4">11</strain>
    </source>
</reference>
<dbReference type="STRING" id="1852522.SAMN06295960_3467"/>
<dbReference type="PANTHER" id="PTHR43300">
    <property type="entry name" value="ACETYLTRANSFERASE"/>
    <property type="match status" value="1"/>
</dbReference>
<keyword evidence="4" id="KW-1185">Reference proteome</keyword>
<evidence type="ECO:0000256" key="1">
    <source>
        <dbReference type="ARBA" id="ARBA00022679"/>
    </source>
</evidence>
<dbReference type="InterPro" id="IPR011004">
    <property type="entry name" value="Trimer_LpxA-like_sf"/>
</dbReference>
<dbReference type="PROSITE" id="PS00101">
    <property type="entry name" value="HEXAPEP_TRANSFERASES"/>
    <property type="match status" value="1"/>
</dbReference>
<dbReference type="Proteomes" id="UP000193834">
    <property type="component" value="Unassembled WGS sequence"/>
</dbReference>
<dbReference type="Pfam" id="PF00132">
    <property type="entry name" value="Hexapep"/>
    <property type="match status" value="1"/>
</dbReference>
<dbReference type="InterPro" id="IPR018357">
    <property type="entry name" value="Hexapep_transf_CS"/>
</dbReference>
<keyword evidence="1 3" id="KW-0808">Transferase</keyword>
<evidence type="ECO:0000313" key="4">
    <source>
        <dbReference type="Proteomes" id="UP000193834"/>
    </source>
</evidence>
<organism evidence="3 4">
    <name type="scientific">Paenibacillus aquistagni</name>
    <dbReference type="NCBI Taxonomy" id="1852522"/>
    <lineage>
        <taxon>Bacteria</taxon>
        <taxon>Bacillati</taxon>
        <taxon>Bacillota</taxon>
        <taxon>Bacilli</taxon>
        <taxon>Bacillales</taxon>
        <taxon>Paenibacillaceae</taxon>
        <taxon>Paenibacillus</taxon>
    </lineage>
</organism>
<proteinExistence type="predicted"/>
<gene>
    <name evidence="3" type="ORF">SAMN06295960_3467</name>
</gene>
<dbReference type="EMBL" id="FXAZ01000005">
    <property type="protein sequence ID" value="SMG53276.1"/>
    <property type="molecule type" value="Genomic_DNA"/>
</dbReference>
<dbReference type="InterPro" id="IPR001451">
    <property type="entry name" value="Hexapep"/>
</dbReference>
<keyword evidence="2" id="KW-0677">Repeat</keyword>
<dbReference type="GO" id="GO:0016740">
    <property type="term" value="F:transferase activity"/>
    <property type="evidence" value="ECO:0007669"/>
    <property type="project" value="UniProtKB-KW"/>
</dbReference>
<dbReference type="InterPro" id="IPR050179">
    <property type="entry name" value="Trans_hexapeptide_repeat"/>
</dbReference>
<dbReference type="CDD" id="cd03349">
    <property type="entry name" value="LbH_XAT"/>
    <property type="match status" value="1"/>
</dbReference>
<accession>A0A1X7LHE3</accession>
<evidence type="ECO:0000256" key="2">
    <source>
        <dbReference type="ARBA" id="ARBA00022737"/>
    </source>
</evidence>
<sequence length="226" mass="26464">MKQQMKDRYHHWSDIKYLKDIVTNPMIEVGEYSYYSGYYDQHDFEDGCVRYLWGDDRSRKLFNPIEQYGWVLDKLIIGNYVCIASGVIILMGGNHNHHPEWITVYPFVEQINNSYERKGDTIIESDAWIGMNAMIMPGVNIGEGAIVAAGSVVVKDVPAYTIVGGNPAKEIKKRFTDEEIAKLKEMRWYDWERKQIERASHLLSRSSIHQLYDYYLREIRPDRSKV</sequence>
<protein>
    <submittedName>
        <fullName evidence="3">Chloramphenicol O-acetyltransferase type B</fullName>
    </submittedName>
</protein>
<dbReference type="AlphaFoldDB" id="A0A1X7LHE3"/>